<dbReference type="InterPro" id="IPR029044">
    <property type="entry name" value="Nucleotide-diphossugar_trans"/>
</dbReference>
<dbReference type="AlphaFoldDB" id="A0A0A2GXL6"/>
<organism evidence="2 3">
    <name type="scientific">Dokdonia donghaensis DSW-1</name>
    <dbReference type="NCBI Taxonomy" id="1300343"/>
    <lineage>
        <taxon>Bacteria</taxon>
        <taxon>Pseudomonadati</taxon>
        <taxon>Bacteroidota</taxon>
        <taxon>Flavobacteriia</taxon>
        <taxon>Flavobacteriales</taxon>
        <taxon>Flavobacteriaceae</taxon>
        <taxon>Dokdonia</taxon>
    </lineage>
</organism>
<sequence length="518" mass="59025">MKITEEDKKQLDKRGIALEQVQSQFESLTKGIPFADLRDAATDGNGILILSSDQEKALVEKFDQSSSNLELLKFTPASGAATRMFKFLFQFYDDYNPVEGSINAYINKKGVPELRLFFVGLDSFPFYKKVRKRIKKKYSDGESLDIDVNRLRFIKILLNEDELNFGNKPKGLFPFHRYKKNIATAFEEHLFEGASYAAKDGVARLHFTISEAHLERFQKQFEKRKDYVQEKTATTFDISYSFQSPATDTVALASNGELLRDKEGQLVFRPGGHGALINNLNEQDADIIFIKNIDNVVVSKYRKKIAQCKKMLAGKLLEIQEQSFAYLHKLDDAEAINEQVILEIATFLQNELFIKVASDFERYSPTYQVEYLRELLDRPLRVCGMVKNEGEPGGGPFWVRHENGKECLQIVESVQINPGDNAQQQIVTNATHFNPVDIVCGVKNYKGEKYDLLKFVDYKAGFIASKSYEGQKIKALEHPGLWNGGMAHWNTIFIEVPLLTFNPVKTVNDLLKPAHQVR</sequence>
<dbReference type="EMBL" id="JSAQ01000001">
    <property type="protein sequence ID" value="KGO07081.1"/>
    <property type="molecule type" value="Genomic_DNA"/>
</dbReference>
<dbReference type="GO" id="GO:0016301">
    <property type="term" value="F:kinase activity"/>
    <property type="evidence" value="ECO:0007669"/>
    <property type="project" value="UniProtKB-KW"/>
</dbReference>
<keyword evidence="2" id="KW-0808">Transferase</keyword>
<accession>A0A0A2GXL6</accession>
<comment type="caution">
    <text evidence="2">The sequence shown here is derived from an EMBL/GenBank/DDBJ whole genome shotgun (WGS) entry which is preliminary data.</text>
</comment>
<dbReference type="Pfam" id="PF14134">
    <property type="entry name" value="DUF4301"/>
    <property type="match status" value="1"/>
</dbReference>
<evidence type="ECO:0000259" key="1">
    <source>
        <dbReference type="Pfam" id="PF14134"/>
    </source>
</evidence>
<reference evidence="2 3" key="1">
    <citation type="submission" date="2014-10" db="EMBL/GenBank/DDBJ databases">
        <title>Draft genome sequence of the proteorhodopsin-containing marine bacterium Dokdonia donghaensis.</title>
        <authorList>
            <person name="Gomez-Consarnau L."/>
            <person name="Gonzalez J.M."/>
            <person name="Riedel T."/>
            <person name="Jaenicke S."/>
            <person name="Wagner-Doebler I."/>
            <person name="Fuhrman J.A."/>
        </authorList>
    </citation>
    <scope>NUCLEOTIDE SEQUENCE [LARGE SCALE GENOMIC DNA]</scope>
    <source>
        <strain evidence="2 3">DSW-1</strain>
    </source>
</reference>
<dbReference type="InterPro" id="IPR025393">
    <property type="entry name" value="DUF4301"/>
</dbReference>
<dbReference type="SUPFAM" id="SSF53448">
    <property type="entry name" value="Nucleotide-diphospho-sugar transferases"/>
    <property type="match status" value="1"/>
</dbReference>
<dbReference type="RefSeq" id="WP_035326642.1">
    <property type="nucleotide sequence ID" value="NZ_CP015125.1"/>
</dbReference>
<dbReference type="OrthoDB" id="5572060at2"/>
<dbReference type="KEGG" id="ddo:I597_0806"/>
<proteinExistence type="predicted"/>
<feature type="domain" description="DUF4301" evidence="1">
    <location>
        <begin position="4"/>
        <end position="516"/>
    </location>
</feature>
<protein>
    <submittedName>
        <fullName evidence="2">NAD metabolism ATPase/kinase</fullName>
    </submittedName>
</protein>
<name>A0A0A2GXL6_9FLAO</name>
<keyword evidence="3" id="KW-1185">Reference proteome</keyword>
<keyword evidence="2" id="KW-0418">Kinase</keyword>
<dbReference type="Proteomes" id="UP000030140">
    <property type="component" value="Unassembled WGS sequence"/>
</dbReference>
<gene>
    <name evidence="2" type="ORF">NV36_09670</name>
</gene>
<evidence type="ECO:0000313" key="2">
    <source>
        <dbReference type="EMBL" id="KGO07081.1"/>
    </source>
</evidence>
<dbReference type="PATRIC" id="fig|1300343.5.peg.818"/>
<evidence type="ECO:0000313" key="3">
    <source>
        <dbReference type="Proteomes" id="UP000030140"/>
    </source>
</evidence>